<keyword evidence="3" id="KW-0515">Mutator protein</keyword>
<evidence type="ECO:0000256" key="11">
    <source>
        <dbReference type="ARBA" id="ARBA00038905"/>
    </source>
</evidence>
<dbReference type="PROSITE" id="PS00893">
    <property type="entry name" value="NUDIX_BOX"/>
    <property type="match status" value="1"/>
</dbReference>
<keyword evidence="6" id="KW-0227">DNA damage</keyword>
<gene>
    <name evidence="14" type="ORF">ACFSYH_09425</name>
</gene>
<evidence type="ECO:0000256" key="12">
    <source>
        <dbReference type="RuleBase" id="RU003476"/>
    </source>
</evidence>
<evidence type="ECO:0000259" key="13">
    <source>
        <dbReference type="PROSITE" id="PS51462"/>
    </source>
</evidence>
<reference evidence="15" key="1">
    <citation type="journal article" date="2019" name="Int. J. Syst. Evol. Microbiol.">
        <title>The Global Catalogue of Microorganisms (GCM) 10K type strain sequencing project: providing services to taxonomists for standard genome sequencing and annotation.</title>
        <authorList>
            <consortium name="The Broad Institute Genomics Platform"/>
            <consortium name="The Broad Institute Genome Sequencing Center for Infectious Disease"/>
            <person name="Wu L."/>
            <person name="Ma J."/>
        </authorList>
    </citation>
    <scope>NUCLEOTIDE SEQUENCE [LARGE SCALE GENOMIC DNA]</scope>
    <source>
        <strain evidence="15">KCTC 33576</strain>
    </source>
</reference>
<dbReference type="EMBL" id="JBHUOP010000003">
    <property type="protein sequence ID" value="MFD2840790.1"/>
    <property type="molecule type" value="Genomic_DNA"/>
</dbReference>
<comment type="catalytic activity">
    <reaction evidence="10">
        <text>8-oxo-dGTP + H2O = 8-oxo-dGMP + diphosphate + H(+)</text>
        <dbReference type="Rhea" id="RHEA:31575"/>
        <dbReference type="ChEBI" id="CHEBI:15377"/>
        <dbReference type="ChEBI" id="CHEBI:15378"/>
        <dbReference type="ChEBI" id="CHEBI:33019"/>
        <dbReference type="ChEBI" id="CHEBI:63224"/>
        <dbReference type="ChEBI" id="CHEBI:77896"/>
        <dbReference type="EC" id="3.6.1.55"/>
    </reaction>
</comment>
<comment type="caution">
    <text evidence="14">The sequence shown here is derived from an EMBL/GenBank/DDBJ whole genome shotgun (WGS) entry which is preliminary data.</text>
</comment>
<evidence type="ECO:0000256" key="1">
    <source>
        <dbReference type="ARBA" id="ARBA00001946"/>
    </source>
</evidence>
<organism evidence="14 15">
    <name type="scientific">Populibacterium corticicola</name>
    <dbReference type="NCBI Taxonomy" id="1812826"/>
    <lineage>
        <taxon>Bacteria</taxon>
        <taxon>Bacillati</taxon>
        <taxon>Actinomycetota</taxon>
        <taxon>Actinomycetes</taxon>
        <taxon>Micrococcales</taxon>
        <taxon>Jonesiaceae</taxon>
        <taxon>Populibacterium</taxon>
    </lineage>
</organism>
<evidence type="ECO:0000256" key="5">
    <source>
        <dbReference type="ARBA" id="ARBA00022723"/>
    </source>
</evidence>
<evidence type="ECO:0000256" key="8">
    <source>
        <dbReference type="ARBA" id="ARBA00022842"/>
    </source>
</evidence>
<keyword evidence="9" id="KW-0234">DNA repair</keyword>
<proteinExistence type="inferred from homology"/>
<dbReference type="Pfam" id="PF00293">
    <property type="entry name" value="NUDIX"/>
    <property type="match status" value="1"/>
</dbReference>
<dbReference type="InterPro" id="IPR015797">
    <property type="entry name" value="NUDIX_hydrolase-like_dom_sf"/>
</dbReference>
<dbReference type="SUPFAM" id="SSF55811">
    <property type="entry name" value="Nudix"/>
    <property type="match status" value="1"/>
</dbReference>
<evidence type="ECO:0000313" key="14">
    <source>
        <dbReference type="EMBL" id="MFD2840790.1"/>
    </source>
</evidence>
<dbReference type="InterPro" id="IPR047127">
    <property type="entry name" value="MutT-like"/>
</dbReference>
<dbReference type="PRINTS" id="PR00502">
    <property type="entry name" value="NUDIXFAMILY"/>
</dbReference>
<evidence type="ECO:0000256" key="2">
    <source>
        <dbReference type="ARBA" id="ARBA00005582"/>
    </source>
</evidence>
<keyword evidence="4" id="KW-0235">DNA replication</keyword>
<sequence length="145" mass="16508">MTELRLVVAAALVDDLETPTRMLAARRSKPAQIAGRWEFPGGKVESGESPERALHRELHEELGIKVALGKEIVGPDNGGWIITDRHIMRLWYARITEGEPHPLVEHDLLEWAEPTNLRGYNWLDGDVRIIEHIEREHSQFQPVPA</sequence>
<dbReference type="Gene3D" id="3.90.79.10">
    <property type="entry name" value="Nucleoside Triphosphate Pyrophosphohydrolase"/>
    <property type="match status" value="1"/>
</dbReference>
<dbReference type="GO" id="GO:0016787">
    <property type="term" value="F:hydrolase activity"/>
    <property type="evidence" value="ECO:0007669"/>
    <property type="project" value="UniProtKB-KW"/>
</dbReference>
<accession>A0ABW5XHR8</accession>
<protein>
    <recommendedName>
        <fullName evidence="11">8-oxo-dGTP diphosphatase</fullName>
        <ecNumber evidence="11">3.6.1.55</ecNumber>
    </recommendedName>
</protein>
<keyword evidence="5" id="KW-0479">Metal-binding</keyword>
<evidence type="ECO:0000313" key="15">
    <source>
        <dbReference type="Proteomes" id="UP001597391"/>
    </source>
</evidence>
<evidence type="ECO:0000256" key="3">
    <source>
        <dbReference type="ARBA" id="ARBA00022457"/>
    </source>
</evidence>
<dbReference type="InterPro" id="IPR020476">
    <property type="entry name" value="Nudix_hydrolase"/>
</dbReference>
<evidence type="ECO:0000256" key="6">
    <source>
        <dbReference type="ARBA" id="ARBA00022763"/>
    </source>
</evidence>
<dbReference type="PANTHER" id="PTHR47707:SF1">
    <property type="entry name" value="NUDIX HYDROLASE FAMILY PROTEIN"/>
    <property type="match status" value="1"/>
</dbReference>
<evidence type="ECO:0000256" key="7">
    <source>
        <dbReference type="ARBA" id="ARBA00022801"/>
    </source>
</evidence>
<feature type="domain" description="Nudix hydrolase" evidence="13">
    <location>
        <begin position="3"/>
        <end position="142"/>
    </location>
</feature>
<dbReference type="CDD" id="cd03425">
    <property type="entry name" value="NUDIX_MutT_NudA_like"/>
    <property type="match status" value="1"/>
</dbReference>
<dbReference type="PANTHER" id="PTHR47707">
    <property type="entry name" value="8-OXO-DGTP DIPHOSPHATASE"/>
    <property type="match status" value="1"/>
</dbReference>
<dbReference type="InterPro" id="IPR020084">
    <property type="entry name" value="NUDIX_hydrolase_CS"/>
</dbReference>
<dbReference type="PROSITE" id="PS51462">
    <property type="entry name" value="NUDIX"/>
    <property type="match status" value="1"/>
</dbReference>
<comment type="similarity">
    <text evidence="2 12">Belongs to the Nudix hydrolase family.</text>
</comment>
<evidence type="ECO:0000256" key="9">
    <source>
        <dbReference type="ARBA" id="ARBA00023204"/>
    </source>
</evidence>
<keyword evidence="7 12" id="KW-0378">Hydrolase</keyword>
<evidence type="ECO:0000256" key="4">
    <source>
        <dbReference type="ARBA" id="ARBA00022705"/>
    </source>
</evidence>
<dbReference type="InterPro" id="IPR000086">
    <property type="entry name" value="NUDIX_hydrolase_dom"/>
</dbReference>
<comment type="cofactor">
    <cofactor evidence="1">
        <name>Mg(2+)</name>
        <dbReference type="ChEBI" id="CHEBI:18420"/>
    </cofactor>
</comment>
<keyword evidence="15" id="KW-1185">Reference proteome</keyword>
<dbReference type="RefSeq" id="WP_377466683.1">
    <property type="nucleotide sequence ID" value="NZ_JBHUOP010000003.1"/>
</dbReference>
<keyword evidence="8" id="KW-0460">Magnesium</keyword>
<evidence type="ECO:0000256" key="10">
    <source>
        <dbReference type="ARBA" id="ARBA00035861"/>
    </source>
</evidence>
<name>A0ABW5XHR8_9MICO</name>
<dbReference type="EC" id="3.6.1.55" evidence="11"/>
<dbReference type="Proteomes" id="UP001597391">
    <property type="component" value="Unassembled WGS sequence"/>
</dbReference>